<organism evidence="1 2">
    <name type="scientific">Liparis tanakae</name>
    <name type="common">Tanaka's snailfish</name>
    <dbReference type="NCBI Taxonomy" id="230148"/>
    <lineage>
        <taxon>Eukaryota</taxon>
        <taxon>Metazoa</taxon>
        <taxon>Chordata</taxon>
        <taxon>Craniata</taxon>
        <taxon>Vertebrata</taxon>
        <taxon>Euteleostomi</taxon>
        <taxon>Actinopterygii</taxon>
        <taxon>Neopterygii</taxon>
        <taxon>Teleostei</taxon>
        <taxon>Neoteleostei</taxon>
        <taxon>Acanthomorphata</taxon>
        <taxon>Eupercaria</taxon>
        <taxon>Perciformes</taxon>
        <taxon>Cottioidei</taxon>
        <taxon>Cottales</taxon>
        <taxon>Liparidae</taxon>
        <taxon>Liparis</taxon>
    </lineage>
</organism>
<accession>A0A4Z2FGB4</accession>
<dbReference type="AlphaFoldDB" id="A0A4Z2FGB4"/>
<evidence type="ECO:0000313" key="1">
    <source>
        <dbReference type="EMBL" id="TNN39793.1"/>
    </source>
</evidence>
<evidence type="ECO:0000313" key="2">
    <source>
        <dbReference type="Proteomes" id="UP000314294"/>
    </source>
</evidence>
<dbReference type="Proteomes" id="UP000314294">
    <property type="component" value="Unassembled WGS sequence"/>
</dbReference>
<keyword evidence="2" id="KW-1185">Reference proteome</keyword>
<protein>
    <submittedName>
        <fullName evidence="1">Uncharacterized protein</fullName>
    </submittedName>
</protein>
<dbReference type="EMBL" id="SRLO01001248">
    <property type="protein sequence ID" value="TNN39793.1"/>
    <property type="molecule type" value="Genomic_DNA"/>
</dbReference>
<gene>
    <name evidence="1" type="ORF">EYF80_050038</name>
</gene>
<comment type="caution">
    <text evidence="1">The sequence shown here is derived from an EMBL/GenBank/DDBJ whole genome shotgun (WGS) entry which is preliminary data.</text>
</comment>
<reference evidence="1 2" key="1">
    <citation type="submission" date="2019-03" db="EMBL/GenBank/DDBJ databases">
        <title>First draft genome of Liparis tanakae, snailfish: a comprehensive survey of snailfish specific genes.</title>
        <authorList>
            <person name="Kim W."/>
            <person name="Song I."/>
            <person name="Jeong J.-H."/>
            <person name="Kim D."/>
            <person name="Kim S."/>
            <person name="Ryu S."/>
            <person name="Song J.Y."/>
            <person name="Lee S.K."/>
        </authorList>
    </citation>
    <scope>NUCLEOTIDE SEQUENCE [LARGE SCALE GENOMIC DNA]</scope>
    <source>
        <tissue evidence="1">Muscle</tissue>
    </source>
</reference>
<sequence length="69" mass="7900">MNDNGVFVRDRERETNARCAAGVMENSRMQLRLEVPNVTLLESQDEERGVRDLSGSHHAPRCFEHFDVA</sequence>
<name>A0A4Z2FGB4_9TELE</name>
<proteinExistence type="predicted"/>